<gene>
    <name evidence="2" type="ORF">FGG08_003324</name>
</gene>
<evidence type="ECO:0000256" key="1">
    <source>
        <dbReference type="SAM" id="MobiDB-lite"/>
    </source>
</evidence>
<proteinExistence type="predicted"/>
<protein>
    <submittedName>
        <fullName evidence="2">Uncharacterized protein</fullName>
    </submittedName>
</protein>
<evidence type="ECO:0000313" key="3">
    <source>
        <dbReference type="Proteomes" id="UP000698800"/>
    </source>
</evidence>
<accession>A0A9P8L3P3</accession>
<organism evidence="2 3">
    <name type="scientific">Glutinoglossum americanum</name>
    <dbReference type="NCBI Taxonomy" id="1670608"/>
    <lineage>
        <taxon>Eukaryota</taxon>
        <taxon>Fungi</taxon>
        <taxon>Dikarya</taxon>
        <taxon>Ascomycota</taxon>
        <taxon>Pezizomycotina</taxon>
        <taxon>Geoglossomycetes</taxon>
        <taxon>Geoglossales</taxon>
        <taxon>Geoglossaceae</taxon>
        <taxon>Glutinoglossum</taxon>
    </lineage>
</organism>
<feature type="region of interest" description="Disordered" evidence="1">
    <location>
        <begin position="350"/>
        <end position="383"/>
    </location>
</feature>
<dbReference type="Proteomes" id="UP000698800">
    <property type="component" value="Unassembled WGS sequence"/>
</dbReference>
<feature type="region of interest" description="Disordered" evidence="1">
    <location>
        <begin position="569"/>
        <end position="599"/>
    </location>
</feature>
<keyword evidence="3" id="KW-1185">Reference proteome</keyword>
<dbReference type="OrthoDB" id="10530106at2759"/>
<name>A0A9P8L3P3_9PEZI</name>
<sequence>MDEWAALFGDEEGVTNSVESTISESASPTIATSITNVNTNQTSTAVRLDTSLTALVSGDAPERRWQLWTASWTPTGPTATRDCTRCSNCNPPAHSNANQSSISTANLLAIATNRLTGYPLGVQPRFLNPAAVLLCVFRTFGLPWRAIARTNIKEEPPRNLIRFYYSIRRYRLPEWVYGSSRRGMDHFAGIVDRLRFLSPPLALSKVHFLWLLRYGLKFDWTWTIKCFRKVFPWDITCRELWDDDWLMARVVIRIAKDLNRVEKIIEDIAKWLERGEEEAPEEVVGWLKEFGDGRTIEMLRREVIGRFVFEADNLPPHSAPAPSPPAPSTAISDRLRSYSDARSGLFVASYADRQSEASPRPGGNRVPSARADGPQYRELPRSEVREVLGDPADLPPGTLFEMNNTAVGMGGRGFQPNIISAIASDVLPELRRIFQPGQLPHPHNGRASGATGRPSSTHPRVPVPVQGAPQGPRPGQTQRVHYHLRSLSVTLNSRCSSITVDARRDSLQGVRFPYPPRRVHPTSTVRATAGRQLVRLGGLPGALTLFSPSAARAATSVLSRPLPIRQNSPYRARPSYLSSHSPRTFIAPSRLTPTRPAPPTPRPAVALVDGQYIMVPNPQVPTAGTPPTEWRRGRYAWAGSPEAEERSRLISRLLP</sequence>
<comment type="caution">
    <text evidence="2">The sequence shown here is derived from an EMBL/GenBank/DDBJ whole genome shotgun (WGS) entry which is preliminary data.</text>
</comment>
<feature type="compositionally biased region" description="Low complexity" evidence="1">
    <location>
        <begin position="459"/>
        <end position="477"/>
    </location>
</feature>
<evidence type="ECO:0000313" key="2">
    <source>
        <dbReference type="EMBL" id="KAH0542297.1"/>
    </source>
</evidence>
<dbReference type="EMBL" id="JAGHQL010000057">
    <property type="protein sequence ID" value="KAH0542297.1"/>
    <property type="molecule type" value="Genomic_DNA"/>
</dbReference>
<dbReference type="AlphaFoldDB" id="A0A9P8L3P3"/>
<feature type="region of interest" description="Disordered" evidence="1">
    <location>
        <begin position="435"/>
        <end position="477"/>
    </location>
</feature>
<reference evidence="2" key="1">
    <citation type="submission" date="2021-03" db="EMBL/GenBank/DDBJ databases">
        <title>Comparative genomics and phylogenomic investigation of the class Geoglossomycetes provide insights into ecological specialization and systematics.</title>
        <authorList>
            <person name="Melie T."/>
            <person name="Pirro S."/>
            <person name="Miller A.N."/>
            <person name="Quandt A."/>
        </authorList>
    </citation>
    <scope>NUCLEOTIDE SEQUENCE</scope>
    <source>
        <strain evidence="2">GBOQ0MN5Z8</strain>
    </source>
</reference>